<keyword evidence="6" id="KW-0325">Glycoprotein</keyword>
<feature type="domain" description="Ig-like" evidence="9">
    <location>
        <begin position="790"/>
        <end position="888"/>
    </location>
</feature>
<dbReference type="InterPro" id="IPR026444">
    <property type="entry name" value="Secre_tail"/>
</dbReference>
<comment type="subcellular location">
    <subcellularLocation>
        <location evidence="1">Secreted</location>
        <location evidence="1">Cell wall</location>
    </subcellularLocation>
</comment>
<dbReference type="PROSITE" id="PS50835">
    <property type="entry name" value="IG_LIKE"/>
    <property type="match status" value="1"/>
</dbReference>
<sequence length="1341" mass="141405">MNTQFYPIARKLRNFVAFILTLFIVVQTSAQDHLISGDASNYNSGNSYPGATVNGNLTICCNAFNLQALGDNVWANLQTITGDLIITGTVSLGNLNGLQHLTSVGGSVIIQGNSNLNSISSLANLQSIGGDLTIDDNNSLGSLAGLENVVTIGGSLYVKNNASISSFTTNTNWTLESVQNVGITNNANLTQIFSFNNITNLNNLSLSNNSKITWFAPFPALQSAASFVISSNTQLTGIGSFANLSSLSSLEVSGNTSLQTCCSLLPLMALSGAATYVNTNAAGCESVAAVNAPPSFDICPPNTTVNTDPNSCVNSFSFRLPIGSDNCDFDKATVKITRGDGSIWFDDEYGSPGNTFDYPLITGTNTFAFKATDHNGNSATCNTIITVVDNQPPKAISGYNFNLDNSAGSNCMGTFTPPAAGFTDNCGILGFILYIQGSLGTYIDLSFSATEVPTIDLEIDDYTYEILIFDDVALQFSYTGAFSITDDTQPEWENNITSRVIEIECGEATIAETLQANYPTALDDCSEVTLTIDDQDFLVSPCGLDLTEYEFIARDASNVNMTAFRLHINEVDTKKPVLSGVPNNITIGCNDPIPAFPTLTAMDACSGNLTSQISFTEIPSMGTCGNGQIAQILSRSASVSDDCINTATAQWTVTILSDFSFTLGDDQSICSGTNQNITLDPEVLGASYLWSTGATSKTISVSQSGTYALTVTTDSGCCYSDEVKVNIGTIPNISASGGTLNCTSGTVQLSGSSTTAGATFKWTGPGNFNSSSPNPTVANAGNYTLLVTSPQGCESTQVVSVNSDTDVPNATASGGSLSCSTTSLQLKGSSSTPGVSYSWTGPNNFQSSNQNPTVSSIGTYTLTVTGPNGCKAISTTEVIGNTDVPAISLIADQINCNNQSVSILIESDAILVSTEWTGPNSFSSSEKEPTVDLPGTYIVTVTSNNGCEVDFSIDIAEDLTTPDISADGGTISCDANFVSLTSSSTDNNATFLWSGPDNFTSSAMNPDVSQPGTYLLTVTGINGCSTVDSVMVMADTDLPNVSAQGGTIDCNNEEVTLTGASTTADITSSWTGPNGFMSAKDTNVVSTPGLYTYTIVSPGGCTSFKTVEVILDKSDPDLVILEGNVDCESQTRQFNISTNILTATYEWEGPDGFTSDLPFPQYSLSGTYFLTITGTNGCSTSLSFEVDEDIASDWEVITDGSSASINIISGTGPFTFIWGSEFGLQEITDLEEGQHNVTVIDGFGCSRKVQFTISTSSIDEYGNASNINIFPNPSQDVLHINLGNLDLPLKYTIYSIHGSEISSGEIKNQSNSIPVERYKSGIYLLAFKMDQKTKVLKFIKE</sequence>
<proteinExistence type="predicted"/>
<dbReference type="PROSITE" id="PS50825">
    <property type="entry name" value="HYR"/>
    <property type="match status" value="1"/>
</dbReference>
<evidence type="ECO:0000256" key="1">
    <source>
        <dbReference type="ARBA" id="ARBA00004191"/>
    </source>
</evidence>
<reference evidence="10" key="2">
    <citation type="submission" date="2023-01" db="EMBL/GenBank/DDBJ databases">
        <title>Draft genome sequence of Portibacter lacus strain NBRC 108769.</title>
        <authorList>
            <person name="Sun Q."/>
            <person name="Mori K."/>
        </authorList>
    </citation>
    <scope>NUCLEOTIDE SEQUENCE</scope>
    <source>
        <strain evidence="10">NBRC 108769</strain>
    </source>
</reference>
<dbReference type="InterPro" id="IPR051648">
    <property type="entry name" value="CWI-Assembly_Regulator"/>
</dbReference>
<evidence type="ECO:0000313" key="11">
    <source>
        <dbReference type="Proteomes" id="UP001156666"/>
    </source>
</evidence>
<feature type="chain" id="PRO_5041286601" description="HYR domain-containing protein" evidence="7">
    <location>
        <begin position="31"/>
        <end position="1341"/>
    </location>
</feature>
<comment type="caution">
    <text evidence="10">The sequence shown here is derived from an EMBL/GenBank/DDBJ whole genome shotgun (WGS) entry which is preliminary data.</text>
</comment>
<keyword evidence="3" id="KW-0964">Secreted</keyword>
<evidence type="ECO:0000313" key="10">
    <source>
        <dbReference type="EMBL" id="GLR19671.1"/>
    </source>
</evidence>
<evidence type="ECO:0000259" key="9">
    <source>
        <dbReference type="PROSITE" id="PS50835"/>
    </source>
</evidence>
<keyword evidence="2" id="KW-0134">Cell wall</keyword>
<dbReference type="Gene3D" id="3.80.20.20">
    <property type="entry name" value="Receptor L-domain"/>
    <property type="match status" value="1"/>
</dbReference>
<evidence type="ECO:0000256" key="6">
    <source>
        <dbReference type="ARBA" id="ARBA00023180"/>
    </source>
</evidence>
<dbReference type="GO" id="GO:0030313">
    <property type="term" value="C:cell envelope"/>
    <property type="evidence" value="ECO:0007669"/>
    <property type="project" value="UniProtKB-SubCell"/>
</dbReference>
<feature type="domain" description="HYR" evidence="8">
    <location>
        <begin position="290"/>
        <end position="389"/>
    </location>
</feature>
<evidence type="ECO:0000256" key="3">
    <source>
        <dbReference type="ARBA" id="ARBA00022525"/>
    </source>
</evidence>
<dbReference type="RefSeq" id="WP_235295073.1">
    <property type="nucleotide sequence ID" value="NZ_BSOH01000031.1"/>
</dbReference>
<keyword evidence="11" id="KW-1185">Reference proteome</keyword>
<evidence type="ECO:0000256" key="5">
    <source>
        <dbReference type="ARBA" id="ARBA00022737"/>
    </source>
</evidence>
<dbReference type="InterPro" id="IPR036941">
    <property type="entry name" value="Rcpt_L-dom_sf"/>
</dbReference>
<dbReference type="NCBIfam" id="TIGR04183">
    <property type="entry name" value="Por_Secre_tail"/>
    <property type="match status" value="1"/>
</dbReference>
<evidence type="ECO:0000256" key="4">
    <source>
        <dbReference type="ARBA" id="ARBA00022729"/>
    </source>
</evidence>
<dbReference type="EMBL" id="BSOH01000031">
    <property type="protein sequence ID" value="GLR19671.1"/>
    <property type="molecule type" value="Genomic_DNA"/>
</dbReference>
<evidence type="ECO:0000256" key="2">
    <source>
        <dbReference type="ARBA" id="ARBA00022512"/>
    </source>
</evidence>
<dbReference type="InterPro" id="IPR032675">
    <property type="entry name" value="LRR_dom_sf"/>
</dbReference>
<organism evidence="10 11">
    <name type="scientific">Portibacter lacus</name>
    <dbReference type="NCBI Taxonomy" id="1099794"/>
    <lineage>
        <taxon>Bacteria</taxon>
        <taxon>Pseudomonadati</taxon>
        <taxon>Bacteroidota</taxon>
        <taxon>Saprospiria</taxon>
        <taxon>Saprospirales</taxon>
        <taxon>Haliscomenobacteraceae</taxon>
        <taxon>Portibacter</taxon>
    </lineage>
</organism>
<reference evidence="10" key="1">
    <citation type="journal article" date="2014" name="Int. J. Syst. Evol. Microbiol.">
        <title>Complete genome sequence of Corynebacterium casei LMG S-19264T (=DSM 44701T), isolated from a smear-ripened cheese.</title>
        <authorList>
            <consortium name="US DOE Joint Genome Institute (JGI-PGF)"/>
            <person name="Walter F."/>
            <person name="Albersmeier A."/>
            <person name="Kalinowski J."/>
            <person name="Ruckert C."/>
        </authorList>
    </citation>
    <scope>NUCLEOTIDE SEQUENCE</scope>
    <source>
        <strain evidence="10">NBRC 108769</strain>
    </source>
</reference>
<accession>A0AA37SVN3</accession>
<keyword evidence="4 7" id="KW-0732">Signal</keyword>
<dbReference type="Proteomes" id="UP001156666">
    <property type="component" value="Unassembled WGS sequence"/>
</dbReference>
<evidence type="ECO:0000256" key="7">
    <source>
        <dbReference type="SAM" id="SignalP"/>
    </source>
</evidence>
<dbReference type="CDD" id="cd00146">
    <property type="entry name" value="PKD"/>
    <property type="match status" value="1"/>
</dbReference>
<evidence type="ECO:0008006" key="12">
    <source>
        <dbReference type="Google" id="ProtNLM"/>
    </source>
</evidence>
<dbReference type="Gene3D" id="3.80.10.10">
    <property type="entry name" value="Ribonuclease Inhibitor"/>
    <property type="match status" value="1"/>
</dbReference>
<dbReference type="PANTHER" id="PTHR31018">
    <property type="entry name" value="SPORULATION-SPECIFIC PROTEIN-RELATED"/>
    <property type="match status" value="1"/>
</dbReference>
<name>A0AA37SVN3_9BACT</name>
<keyword evidence="5" id="KW-0677">Repeat</keyword>
<evidence type="ECO:0000259" key="8">
    <source>
        <dbReference type="PROSITE" id="PS50825"/>
    </source>
</evidence>
<dbReference type="InterPro" id="IPR007110">
    <property type="entry name" value="Ig-like_dom"/>
</dbReference>
<dbReference type="InterPro" id="IPR003410">
    <property type="entry name" value="HYR_dom"/>
</dbReference>
<protein>
    <recommendedName>
        <fullName evidence="12">HYR domain-containing protein</fullName>
    </recommendedName>
</protein>
<dbReference type="Gene3D" id="2.60.40.10">
    <property type="entry name" value="Immunoglobulins"/>
    <property type="match status" value="5"/>
</dbReference>
<dbReference type="InterPro" id="IPR013783">
    <property type="entry name" value="Ig-like_fold"/>
</dbReference>
<dbReference type="SUPFAM" id="SSF52058">
    <property type="entry name" value="L domain-like"/>
    <property type="match status" value="2"/>
</dbReference>
<feature type="signal peptide" evidence="7">
    <location>
        <begin position="1"/>
        <end position="30"/>
    </location>
</feature>
<dbReference type="Pfam" id="PF18962">
    <property type="entry name" value="Por_Secre_tail"/>
    <property type="match status" value="1"/>
</dbReference>
<dbReference type="PANTHER" id="PTHR31018:SF3">
    <property type="entry name" value="RECEPTOR PROTEIN-TYROSINE KINASE"/>
    <property type="match status" value="1"/>
</dbReference>
<gene>
    <name evidence="10" type="ORF">GCM10007940_42870</name>
</gene>